<dbReference type="EMBL" id="JBHUKQ010000016">
    <property type="protein sequence ID" value="MFD2485375.1"/>
    <property type="molecule type" value="Genomic_DNA"/>
</dbReference>
<dbReference type="Pfam" id="PF20434">
    <property type="entry name" value="BD-FAE"/>
    <property type="match status" value="1"/>
</dbReference>
<organism evidence="4 5">
    <name type="scientific">Amycolatopsis albidoflavus</name>
    <dbReference type="NCBI Taxonomy" id="102226"/>
    <lineage>
        <taxon>Bacteria</taxon>
        <taxon>Bacillati</taxon>
        <taxon>Actinomycetota</taxon>
        <taxon>Actinomycetes</taxon>
        <taxon>Pseudonocardiales</taxon>
        <taxon>Pseudonocardiaceae</taxon>
        <taxon>Amycolatopsis</taxon>
    </lineage>
</organism>
<comment type="caution">
    <text evidence="4">The sequence shown here is derived from an EMBL/GenBank/DDBJ whole genome shotgun (WGS) entry which is preliminary data.</text>
</comment>
<sequence length="393" mass="41936">MSTATPRHRRIRTWLLVSWTAGLIACSAVIVIPLPRTEPLWLLYLGISSFSLWLAPLSAGAVILVVLWRAQTSRRLRIAAALAAAAGLTTAILPLGLARQAAIETGTSLSAADYLRGGINFSSDPDPARAKIYATQDGQPLPLDFWPPTHLSTRPSPAVVWLHGGGFTVGKQSRYPRWDEWLSGRGFAVFDVAYRLSPPARWADAVGDVKCALGWIVRHATALGVDPQQIVLAGQSAGGALALQAAYTTGDPTLPSSCSAPDVPVRAVVALYPLTDLTAGWNSDFNGELRDSVSEYIGGTPLTQPERYRGASPVAHVHPGDPPTLLIAGTHDSVAGPQAPRLDAALRTSAIPCTFVSIRGADHGFDIQWGGWAAQIARHALDEFLQRYLPTNS</sequence>
<evidence type="ECO:0000313" key="5">
    <source>
        <dbReference type="Proteomes" id="UP001597542"/>
    </source>
</evidence>
<feature type="transmembrane region" description="Helical" evidence="2">
    <location>
        <begin position="12"/>
        <end position="35"/>
    </location>
</feature>
<dbReference type="PROSITE" id="PS51257">
    <property type="entry name" value="PROKAR_LIPOPROTEIN"/>
    <property type="match status" value="1"/>
</dbReference>
<gene>
    <name evidence="4" type="ORF">ACFSUT_34245</name>
</gene>
<dbReference type="SUPFAM" id="SSF53474">
    <property type="entry name" value="alpha/beta-Hydrolases"/>
    <property type="match status" value="1"/>
</dbReference>
<dbReference type="InterPro" id="IPR049492">
    <property type="entry name" value="BD-FAE-like_dom"/>
</dbReference>
<keyword evidence="2" id="KW-0812">Transmembrane</keyword>
<dbReference type="Proteomes" id="UP001597542">
    <property type="component" value="Unassembled WGS sequence"/>
</dbReference>
<protein>
    <submittedName>
        <fullName evidence="4">Alpha/beta hydrolase</fullName>
    </submittedName>
</protein>
<evidence type="ECO:0000259" key="3">
    <source>
        <dbReference type="Pfam" id="PF20434"/>
    </source>
</evidence>
<keyword evidence="5" id="KW-1185">Reference proteome</keyword>
<feature type="transmembrane region" description="Helical" evidence="2">
    <location>
        <begin position="78"/>
        <end position="97"/>
    </location>
</feature>
<proteinExistence type="predicted"/>
<dbReference type="InterPro" id="IPR029058">
    <property type="entry name" value="AB_hydrolase_fold"/>
</dbReference>
<dbReference type="RefSeq" id="WP_344278734.1">
    <property type="nucleotide sequence ID" value="NZ_BAAAHV010000015.1"/>
</dbReference>
<dbReference type="InterPro" id="IPR050300">
    <property type="entry name" value="GDXG_lipolytic_enzyme"/>
</dbReference>
<dbReference type="PANTHER" id="PTHR48081">
    <property type="entry name" value="AB HYDROLASE SUPERFAMILY PROTEIN C4A8.06C"/>
    <property type="match status" value="1"/>
</dbReference>
<accession>A0ABW5I8D7</accession>
<reference evidence="5" key="1">
    <citation type="journal article" date="2019" name="Int. J. Syst. Evol. Microbiol.">
        <title>The Global Catalogue of Microorganisms (GCM) 10K type strain sequencing project: providing services to taxonomists for standard genome sequencing and annotation.</title>
        <authorList>
            <consortium name="The Broad Institute Genomics Platform"/>
            <consortium name="The Broad Institute Genome Sequencing Center for Infectious Disease"/>
            <person name="Wu L."/>
            <person name="Ma J."/>
        </authorList>
    </citation>
    <scope>NUCLEOTIDE SEQUENCE [LARGE SCALE GENOMIC DNA]</scope>
    <source>
        <strain evidence="5">CGMCC 4.7638</strain>
    </source>
</reference>
<name>A0ABW5I8D7_9PSEU</name>
<feature type="domain" description="BD-FAE-like" evidence="3">
    <location>
        <begin position="143"/>
        <end position="335"/>
    </location>
</feature>
<feature type="transmembrane region" description="Helical" evidence="2">
    <location>
        <begin position="41"/>
        <end position="66"/>
    </location>
</feature>
<dbReference type="GO" id="GO:0016787">
    <property type="term" value="F:hydrolase activity"/>
    <property type="evidence" value="ECO:0007669"/>
    <property type="project" value="UniProtKB-KW"/>
</dbReference>
<evidence type="ECO:0000256" key="2">
    <source>
        <dbReference type="SAM" id="Phobius"/>
    </source>
</evidence>
<evidence type="ECO:0000313" key="4">
    <source>
        <dbReference type="EMBL" id="MFD2485375.1"/>
    </source>
</evidence>
<keyword evidence="2" id="KW-0472">Membrane</keyword>
<keyword evidence="1 4" id="KW-0378">Hydrolase</keyword>
<evidence type="ECO:0000256" key="1">
    <source>
        <dbReference type="ARBA" id="ARBA00022801"/>
    </source>
</evidence>
<dbReference type="PANTHER" id="PTHR48081:SF13">
    <property type="entry name" value="ALPHA_BETA HYDROLASE"/>
    <property type="match status" value="1"/>
</dbReference>
<dbReference type="Gene3D" id="3.40.50.1820">
    <property type="entry name" value="alpha/beta hydrolase"/>
    <property type="match status" value="1"/>
</dbReference>
<keyword evidence="2" id="KW-1133">Transmembrane helix</keyword>